<evidence type="ECO:0000259" key="2">
    <source>
        <dbReference type="PROSITE" id="PS50888"/>
    </source>
</evidence>
<dbReference type="Pfam" id="PF00010">
    <property type="entry name" value="HLH"/>
    <property type="match status" value="1"/>
</dbReference>
<feature type="compositionally biased region" description="Polar residues" evidence="1">
    <location>
        <begin position="712"/>
        <end position="742"/>
    </location>
</feature>
<protein>
    <submittedName>
        <fullName evidence="3">BQ2448_1194 protein</fullName>
    </submittedName>
</protein>
<feature type="region of interest" description="Disordered" evidence="1">
    <location>
        <begin position="146"/>
        <end position="194"/>
    </location>
</feature>
<organism evidence="3 4">
    <name type="scientific">Microbotryum intermedium</name>
    <dbReference type="NCBI Taxonomy" id="269621"/>
    <lineage>
        <taxon>Eukaryota</taxon>
        <taxon>Fungi</taxon>
        <taxon>Dikarya</taxon>
        <taxon>Basidiomycota</taxon>
        <taxon>Pucciniomycotina</taxon>
        <taxon>Microbotryomycetes</taxon>
        <taxon>Microbotryales</taxon>
        <taxon>Microbotryaceae</taxon>
        <taxon>Microbotryum</taxon>
    </lineage>
</organism>
<dbReference type="InterPro" id="IPR036638">
    <property type="entry name" value="HLH_DNA-bd_sf"/>
</dbReference>
<evidence type="ECO:0000313" key="3">
    <source>
        <dbReference type="EMBL" id="SCV69800.1"/>
    </source>
</evidence>
<dbReference type="PANTHER" id="PTHR47336:SF2">
    <property type="entry name" value="TRANSCRIPTION FACTOR HMS1-RELATED"/>
    <property type="match status" value="1"/>
</dbReference>
<dbReference type="InterPro" id="IPR052099">
    <property type="entry name" value="Regulatory_TF_Diverse"/>
</dbReference>
<feature type="region of interest" description="Disordered" evidence="1">
    <location>
        <begin position="374"/>
        <end position="430"/>
    </location>
</feature>
<feature type="domain" description="BHLH" evidence="2">
    <location>
        <begin position="500"/>
        <end position="589"/>
    </location>
</feature>
<dbReference type="EMBL" id="FMSP01000005">
    <property type="protein sequence ID" value="SCV69800.1"/>
    <property type="molecule type" value="Genomic_DNA"/>
</dbReference>
<name>A0A238F7H2_9BASI</name>
<sequence>MLESMSMYAHQHHPHEHSSQGQTTIGDFGSGTANDNLDAMLADYNDTYHSGKTPLDQEYYQSMTYGHDDDMMTFLSNHRAEDGALGSNGGAASSSNPNYDSSFGTTTSSSGMSTTSSLSNMGSPQYFAAPSSTASTVSVAFGSHGNGNGTGTAAPSPRATQPTLAKNSATTSYASGSPPFRTESSAPQASDLRYPSLPYGQPLVDYANSYTPRELTGAQIGAYAQQLATASAAGTNLNGGLALNALNNSNSNDARARTTAYTQLQSGIPPFQPTGIPFPSQGPAQDPTAISYLHPDAQEQFASAAHQYRLYSMAQAHGQAQAHAIAEAQAVALAQNHQPAHSFAAAQQAAQLQATASHESRMAINSISIASKGEAISGRPSKKPSPAKKAVASQGSANARAGSGPVAVTSSEAPRPAPVAVPTSASSNYLFRPTSSGPGAAGSNDVMNLIANAGTSMARASPEALRNSLSSKMGEAAADAQAKTEQSSGRSPTADGKAKKSDKGHNAVERRYRNNINNHLSALRDAIPALRHLKPLPSMPVSRRRASQFTLTTGHQLPTPEGLIDGIPAAKTLSKGTVLGKAIEYIHYLQHARSDGQEDIEMFKQILLEMVGNGQALVDVFEARRSARNVERETLREKERVEQEALDEEDDTGSGEDDADEAAAKKAKAKPAKPSSAFKTGANKREAPSEMLPRPAPAVGPPPSVVSYFAQLRQQQGTSTKARTASSSGTTDGFSPSSISSTEEFTVSPLLHQAQTFSSDAHSPHSGPPRVLLASFLGLSFAGGLGYDWTYSDAPVAQGSETARAWAGRLVGRSLSTSSGGVMRSSSIISSDVLHPGVLSGLVFLGIASICVVLYFVLTPNAIRSSSTKSSSISSSEVAQSRSVYRQRRRAEALAALASLTEQTLTIPLSFVAERRAALAARKQLLKLVGAPTYALLPSLARETLAALLRKVTTIRVGSFARWSEEDRIEAAVAWVRIAEIEATVGAGDVNFLARCYTFLRLFNLSHSASWPETTPSTNRASVNAILSVHLLSLGEPLSAHALFNKAVRHMERSRKKTDARLHPWAEIALATDWSQFRQIVRDASNETVGGPARRSAPSDTAPLLQVAEARCSAALLEAWAKIFVGVVATTCPPPPSASRAPVERFADLVDQPFLEETVAHVLDSTVAGSAVHTMAQVTKTVCAFYNGDLNLANYLMHSLRLEYSGHGPARDMASVKLLFKLLPSSSSPSSSSLSSQRDSSSPSSSPTLSSPSTSLSDELDFDSSADDESTTSLSLNDVDHLASIILDWLLIRRRLCSPIDKGLTSFPRADPALHRDALAVRRRFAHAPYLNSSPLREFCESFDGGDDRSGSVGRLNLDAAVDACLESLTSVTRRAAGLKAFDHDGSAWADGGDDSGVEVD</sequence>
<feature type="region of interest" description="Disordered" evidence="1">
    <location>
        <begin position="85"/>
        <end position="120"/>
    </location>
</feature>
<dbReference type="SUPFAM" id="SSF47459">
    <property type="entry name" value="HLH, helix-loop-helix DNA-binding domain"/>
    <property type="match status" value="1"/>
</dbReference>
<feature type="compositionally biased region" description="Acidic residues" evidence="1">
    <location>
        <begin position="644"/>
        <end position="661"/>
    </location>
</feature>
<reference evidence="4" key="1">
    <citation type="submission" date="2016-09" db="EMBL/GenBank/DDBJ databases">
        <authorList>
            <person name="Jeantristanb JTB J.-T."/>
            <person name="Ricardo R."/>
        </authorList>
    </citation>
    <scope>NUCLEOTIDE SEQUENCE [LARGE SCALE GENOMIC DNA]</scope>
</reference>
<dbReference type="GO" id="GO:0046983">
    <property type="term" value="F:protein dimerization activity"/>
    <property type="evidence" value="ECO:0007669"/>
    <property type="project" value="InterPro"/>
</dbReference>
<feature type="compositionally biased region" description="Low complexity" evidence="1">
    <location>
        <begin position="1227"/>
        <end position="1257"/>
    </location>
</feature>
<feature type="region of interest" description="Disordered" evidence="1">
    <location>
        <begin position="1"/>
        <end position="23"/>
    </location>
</feature>
<feature type="region of interest" description="Disordered" evidence="1">
    <location>
        <begin position="461"/>
        <end position="508"/>
    </location>
</feature>
<accession>A0A238F7H2</accession>
<dbReference type="InterPro" id="IPR011598">
    <property type="entry name" value="bHLH_dom"/>
</dbReference>
<evidence type="ECO:0000256" key="1">
    <source>
        <dbReference type="SAM" id="MobiDB-lite"/>
    </source>
</evidence>
<dbReference type="SMART" id="SM00353">
    <property type="entry name" value="HLH"/>
    <property type="match status" value="1"/>
</dbReference>
<dbReference type="Gene3D" id="4.10.280.10">
    <property type="entry name" value="Helix-loop-helix DNA-binding domain"/>
    <property type="match status" value="1"/>
</dbReference>
<evidence type="ECO:0000313" key="4">
    <source>
        <dbReference type="Proteomes" id="UP000198372"/>
    </source>
</evidence>
<feature type="region of interest" description="Disordered" evidence="1">
    <location>
        <begin position="1227"/>
        <end position="1273"/>
    </location>
</feature>
<dbReference type="STRING" id="269621.A0A238F7H2"/>
<dbReference type="Proteomes" id="UP000198372">
    <property type="component" value="Unassembled WGS sequence"/>
</dbReference>
<feature type="compositionally biased region" description="Low complexity" evidence="1">
    <location>
        <begin position="90"/>
        <end position="120"/>
    </location>
</feature>
<proteinExistence type="predicted"/>
<feature type="compositionally biased region" description="Polar residues" evidence="1">
    <location>
        <begin position="158"/>
        <end position="175"/>
    </location>
</feature>
<feature type="compositionally biased region" description="Pro residues" evidence="1">
    <location>
        <begin position="694"/>
        <end position="704"/>
    </location>
</feature>
<gene>
    <name evidence="3" type="ORF">BQ2448_1194</name>
</gene>
<feature type="compositionally biased region" description="Basic and acidic residues" evidence="1">
    <location>
        <begin position="631"/>
        <end position="643"/>
    </location>
</feature>
<dbReference type="PANTHER" id="PTHR47336">
    <property type="entry name" value="TRANSCRIPTION FACTOR HMS1-RELATED"/>
    <property type="match status" value="1"/>
</dbReference>
<feature type="compositionally biased region" description="Acidic residues" evidence="1">
    <location>
        <begin position="1258"/>
        <end position="1270"/>
    </location>
</feature>
<dbReference type="OrthoDB" id="2536918at2759"/>
<dbReference type="PROSITE" id="PS50888">
    <property type="entry name" value="BHLH"/>
    <property type="match status" value="1"/>
</dbReference>
<feature type="region of interest" description="Disordered" evidence="1">
    <location>
        <begin position="631"/>
        <end position="742"/>
    </location>
</feature>
<feature type="compositionally biased region" description="Basic and acidic residues" evidence="1">
    <location>
        <begin position="496"/>
        <end position="508"/>
    </location>
</feature>
<keyword evidence="4" id="KW-1185">Reference proteome</keyword>